<gene>
    <name evidence="2" type="ORF">HYC85_016029</name>
</gene>
<proteinExistence type="predicted"/>
<protein>
    <submittedName>
        <fullName evidence="2">Uncharacterized protein</fullName>
    </submittedName>
</protein>
<feature type="compositionally biased region" description="Basic and acidic residues" evidence="1">
    <location>
        <begin position="299"/>
        <end position="312"/>
    </location>
</feature>
<dbReference type="PANTHER" id="PTHR31197">
    <property type="entry name" value="OS01G0612600 PROTEIN"/>
    <property type="match status" value="1"/>
</dbReference>
<feature type="region of interest" description="Disordered" evidence="1">
    <location>
        <begin position="271"/>
        <end position="323"/>
    </location>
</feature>
<dbReference type="InterPro" id="IPR012866">
    <property type="entry name" value="DUF1644"/>
</dbReference>
<dbReference type="PANTHER" id="PTHR31197:SF5">
    <property type="entry name" value="OS01G0612600 PROTEIN"/>
    <property type="match status" value="1"/>
</dbReference>
<reference evidence="3" key="1">
    <citation type="journal article" date="2020" name="Nat. Commun.">
        <title>Genome assembly of wild tea tree DASZ reveals pedigree and selection history of tea varieties.</title>
        <authorList>
            <person name="Zhang W."/>
            <person name="Zhang Y."/>
            <person name="Qiu H."/>
            <person name="Guo Y."/>
            <person name="Wan H."/>
            <person name="Zhang X."/>
            <person name="Scossa F."/>
            <person name="Alseekh S."/>
            <person name="Zhang Q."/>
            <person name="Wang P."/>
            <person name="Xu L."/>
            <person name="Schmidt M.H."/>
            <person name="Jia X."/>
            <person name="Li D."/>
            <person name="Zhu A."/>
            <person name="Guo F."/>
            <person name="Chen W."/>
            <person name="Ni D."/>
            <person name="Usadel B."/>
            <person name="Fernie A.R."/>
            <person name="Wen W."/>
        </authorList>
    </citation>
    <scope>NUCLEOTIDE SEQUENCE [LARGE SCALE GENOMIC DNA]</scope>
    <source>
        <strain evidence="3">cv. G240</strain>
    </source>
</reference>
<keyword evidence="3" id="KW-1185">Reference proteome</keyword>
<feature type="region of interest" description="Disordered" evidence="1">
    <location>
        <begin position="1"/>
        <end position="40"/>
    </location>
</feature>
<reference evidence="2 3" key="2">
    <citation type="submission" date="2020-07" db="EMBL/GenBank/DDBJ databases">
        <title>Genome assembly of wild tea tree DASZ reveals pedigree and selection history of tea varieties.</title>
        <authorList>
            <person name="Zhang W."/>
        </authorList>
    </citation>
    <scope>NUCLEOTIDE SEQUENCE [LARGE SCALE GENOMIC DNA]</scope>
    <source>
        <strain evidence="3">cv. G240</strain>
        <tissue evidence="2">Leaf</tissue>
    </source>
</reference>
<organism evidence="2 3">
    <name type="scientific">Camellia sinensis</name>
    <name type="common">Tea plant</name>
    <name type="synonym">Thea sinensis</name>
    <dbReference type="NCBI Taxonomy" id="4442"/>
    <lineage>
        <taxon>Eukaryota</taxon>
        <taxon>Viridiplantae</taxon>
        <taxon>Streptophyta</taxon>
        <taxon>Embryophyta</taxon>
        <taxon>Tracheophyta</taxon>
        <taxon>Spermatophyta</taxon>
        <taxon>Magnoliopsida</taxon>
        <taxon>eudicotyledons</taxon>
        <taxon>Gunneridae</taxon>
        <taxon>Pentapetalae</taxon>
        <taxon>asterids</taxon>
        <taxon>Ericales</taxon>
        <taxon>Theaceae</taxon>
        <taxon>Camellia</taxon>
    </lineage>
</organism>
<feature type="compositionally biased region" description="Low complexity" evidence="1">
    <location>
        <begin position="271"/>
        <end position="284"/>
    </location>
</feature>
<evidence type="ECO:0000313" key="2">
    <source>
        <dbReference type="EMBL" id="KAF5945801.1"/>
    </source>
</evidence>
<name>A0A7J7H0K2_CAMSI</name>
<dbReference type="AlphaFoldDB" id="A0A7J7H0K2"/>
<feature type="compositionally biased region" description="Basic and acidic residues" evidence="1">
    <location>
        <begin position="1"/>
        <end position="16"/>
    </location>
</feature>
<dbReference type="Pfam" id="PF07800">
    <property type="entry name" value="DUF1644"/>
    <property type="match status" value="1"/>
</dbReference>
<evidence type="ECO:0000256" key="1">
    <source>
        <dbReference type="SAM" id="MobiDB-lite"/>
    </source>
</evidence>
<sequence length="406" mass="46262">MPKERRDRSVSFDRSRASPYPCSSSRSKRSLPKNPPESEENVKEWEEARCPVCMEHPHNALLLLCSSHDKGCRPYMCDTSYRHSNCFDQFRKSFADASSEMPQQESTQLTVEHSTDGLISESTVTDLQIERSEEEGSTSMQPMLCENQAETKLVCPLCRGHVTGWTVVDSARHFMNAKSRSCACETCNFSGPYTDLRKHARLEHPYVRPSEADPERQQNWRRLERQRDLGDLISTLQSSIGEERSDESALSSFDEGGWLTVFFLIRVFRPGTSSRSSSWSGTSRARAQLTRRRSTRLWGETHERETGSISRDDDNESSDGGSSSWRPLWILQLKNGKQEVQIYWLGLWSVLLSVERLLLDIAERVACHRKSTQLNFIGLEPKTVHIYIPFFGVSVIGIACGCCNYL</sequence>
<dbReference type="Proteomes" id="UP000593564">
    <property type="component" value="Unassembled WGS sequence"/>
</dbReference>
<comment type="caution">
    <text evidence="2">The sequence shown here is derived from an EMBL/GenBank/DDBJ whole genome shotgun (WGS) entry which is preliminary data.</text>
</comment>
<accession>A0A7J7H0K2</accession>
<dbReference type="EMBL" id="JACBKZ010000007">
    <property type="protein sequence ID" value="KAF5945801.1"/>
    <property type="molecule type" value="Genomic_DNA"/>
</dbReference>
<evidence type="ECO:0000313" key="3">
    <source>
        <dbReference type="Proteomes" id="UP000593564"/>
    </source>
</evidence>